<gene>
    <name evidence="13" type="ORF">GGR34_000428</name>
</gene>
<keyword evidence="3 9" id="KW-0808">Transferase</keyword>
<keyword evidence="8 9" id="KW-0804">Transcription</keyword>
<evidence type="ECO:0000259" key="12">
    <source>
        <dbReference type="Pfam" id="PF04963"/>
    </source>
</evidence>
<feature type="domain" description="RNA polymerase sigma factor 54 DNA-binding" evidence="11">
    <location>
        <begin position="313"/>
        <end position="468"/>
    </location>
</feature>
<protein>
    <recommendedName>
        <fullName evidence="9">RNA polymerase sigma-54 factor</fullName>
    </recommendedName>
</protein>
<evidence type="ECO:0000256" key="8">
    <source>
        <dbReference type="ARBA" id="ARBA00023163"/>
    </source>
</evidence>
<dbReference type="Gene3D" id="1.10.10.1330">
    <property type="entry name" value="RNA polymerase sigma-54 factor, core-binding domain"/>
    <property type="match status" value="1"/>
</dbReference>
<evidence type="ECO:0000256" key="4">
    <source>
        <dbReference type="ARBA" id="ARBA00022695"/>
    </source>
</evidence>
<dbReference type="GO" id="GO:0016987">
    <property type="term" value="F:sigma factor activity"/>
    <property type="evidence" value="ECO:0007669"/>
    <property type="project" value="UniProtKB-KW"/>
</dbReference>
<evidence type="ECO:0000256" key="5">
    <source>
        <dbReference type="ARBA" id="ARBA00023015"/>
    </source>
</evidence>
<keyword evidence="7 9" id="KW-0238">DNA-binding</keyword>
<dbReference type="AlphaFoldDB" id="A0A7W6ICC3"/>
<evidence type="ECO:0000256" key="10">
    <source>
        <dbReference type="SAM" id="MobiDB-lite"/>
    </source>
</evidence>
<keyword evidence="2 9" id="KW-0240">DNA-directed RNA polymerase</keyword>
<dbReference type="GO" id="GO:0003677">
    <property type="term" value="F:DNA binding"/>
    <property type="evidence" value="ECO:0007669"/>
    <property type="project" value="UniProtKB-KW"/>
</dbReference>
<dbReference type="NCBIfam" id="NF009118">
    <property type="entry name" value="PRK12469.1"/>
    <property type="match status" value="1"/>
</dbReference>
<organism evidence="13 14">
    <name type="scientific">Microvirga flocculans</name>
    <dbReference type="NCBI Taxonomy" id="217168"/>
    <lineage>
        <taxon>Bacteria</taxon>
        <taxon>Pseudomonadati</taxon>
        <taxon>Pseudomonadota</taxon>
        <taxon>Alphaproteobacteria</taxon>
        <taxon>Hyphomicrobiales</taxon>
        <taxon>Methylobacteriaceae</taxon>
        <taxon>Microvirga</taxon>
    </lineage>
</organism>
<dbReference type="InterPro" id="IPR038709">
    <property type="entry name" value="RpoN_core-bd_sf"/>
</dbReference>
<dbReference type="NCBIfam" id="NF004596">
    <property type="entry name" value="PRK05932.1-3"/>
    <property type="match status" value="1"/>
</dbReference>
<dbReference type="RefSeq" id="WP_027314431.1">
    <property type="nucleotide sequence ID" value="NZ_JACIDC010000001.1"/>
</dbReference>
<dbReference type="InterPro" id="IPR007046">
    <property type="entry name" value="RNA_pol_sigma_54_core-bd"/>
</dbReference>
<evidence type="ECO:0000313" key="14">
    <source>
        <dbReference type="Proteomes" id="UP000519439"/>
    </source>
</evidence>
<dbReference type="Gene3D" id="1.10.10.60">
    <property type="entry name" value="Homeodomain-like"/>
    <property type="match status" value="1"/>
</dbReference>
<dbReference type="PRINTS" id="PR00045">
    <property type="entry name" value="SIGMA54FCT"/>
</dbReference>
<evidence type="ECO:0000313" key="13">
    <source>
        <dbReference type="EMBL" id="MBB4038799.1"/>
    </source>
</evidence>
<dbReference type="GO" id="GO:0006352">
    <property type="term" value="P:DNA-templated transcription initiation"/>
    <property type="evidence" value="ECO:0007669"/>
    <property type="project" value="InterPro"/>
</dbReference>
<dbReference type="EMBL" id="JACIDC010000001">
    <property type="protein sequence ID" value="MBB4038799.1"/>
    <property type="molecule type" value="Genomic_DNA"/>
</dbReference>
<dbReference type="Pfam" id="PF04552">
    <property type="entry name" value="Sigma54_DBD"/>
    <property type="match status" value="1"/>
</dbReference>
<dbReference type="PROSITE" id="PS50044">
    <property type="entry name" value="SIGMA54_3"/>
    <property type="match status" value="1"/>
</dbReference>
<dbReference type="PROSITE" id="PS00718">
    <property type="entry name" value="SIGMA54_2"/>
    <property type="match status" value="1"/>
</dbReference>
<evidence type="ECO:0000256" key="7">
    <source>
        <dbReference type="ARBA" id="ARBA00023125"/>
    </source>
</evidence>
<evidence type="ECO:0000256" key="1">
    <source>
        <dbReference type="ARBA" id="ARBA00008798"/>
    </source>
</evidence>
<evidence type="ECO:0000256" key="3">
    <source>
        <dbReference type="ARBA" id="ARBA00022679"/>
    </source>
</evidence>
<dbReference type="Proteomes" id="UP000519439">
    <property type="component" value="Unassembled WGS sequence"/>
</dbReference>
<evidence type="ECO:0000256" key="9">
    <source>
        <dbReference type="PIRNR" id="PIRNR000774"/>
    </source>
</evidence>
<accession>A0A7W6ICC3</accession>
<feature type="domain" description="RNA polymerase sigma factor 54 core-binding" evidence="12">
    <location>
        <begin position="111"/>
        <end position="298"/>
    </location>
</feature>
<keyword evidence="5 9" id="KW-0805">Transcription regulation</keyword>
<dbReference type="PIRSF" id="PIRSF000774">
    <property type="entry name" value="RpoN"/>
    <property type="match status" value="1"/>
</dbReference>
<evidence type="ECO:0000256" key="6">
    <source>
        <dbReference type="ARBA" id="ARBA00023082"/>
    </source>
</evidence>
<dbReference type="PROSITE" id="PS00717">
    <property type="entry name" value="SIGMA54_1"/>
    <property type="match status" value="1"/>
</dbReference>
<evidence type="ECO:0000259" key="11">
    <source>
        <dbReference type="Pfam" id="PF04552"/>
    </source>
</evidence>
<name>A0A7W6ICC3_9HYPH</name>
<keyword evidence="14" id="KW-1185">Reference proteome</keyword>
<reference evidence="13 14" key="1">
    <citation type="submission" date="2020-08" db="EMBL/GenBank/DDBJ databases">
        <title>Genomic Encyclopedia of Type Strains, Phase IV (KMG-IV): sequencing the most valuable type-strain genomes for metagenomic binning, comparative biology and taxonomic classification.</title>
        <authorList>
            <person name="Goeker M."/>
        </authorList>
    </citation>
    <scope>NUCLEOTIDE SEQUENCE [LARGE SCALE GENOMIC DNA]</scope>
    <source>
        <strain evidence="13 14">DSM 15743</strain>
    </source>
</reference>
<dbReference type="GO" id="GO:0001216">
    <property type="term" value="F:DNA-binding transcription activator activity"/>
    <property type="evidence" value="ECO:0007669"/>
    <property type="project" value="InterPro"/>
</dbReference>
<keyword evidence="6 9" id="KW-0731">Sigma factor</keyword>
<dbReference type="InterPro" id="IPR007634">
    <property type="entry name" value="RNA_pol_sigma_54_DNA-bd"/>
</dbReference>
<comment type="function">
    <text evidence="9">Sigma factors are initiation factors that promote the attachment of RNA polymerase to specific initiation sites and are then released.</text>
</comment>
<feature type="region of interest" description="Disordered" evidence="10">
    <location>
        <begin position="77"/>
        <end position="105"/>
    </location>
</feature>
<evidence type="ECO:0000256" key="2">
    <source>
        <dbReference type="ARBA" id="ARBA00022478"/>
    </source>
</evidence>
<comment type="caution">
    <text evidence="13">The sequence shown here is derived from an EMBL/GenBank/DDBJ whole genome shotgun (WGS) entry which is preliminary data.</text>
</comment>
<keyword evidence="4 9" id="KW-0548">Nucleotidyltransferase</keyword>
<dbReference type="Pfam" id="PF04963">
    <property type="entry name" value="Sigma54_CBD"/>
    <property type="match status" value="1"/>
</dbReference>
<dbReference type="Pfam" id="PF00309">
    <property type="entry name" value="Sigma54_AID"/>
    <property type="match status" value="1"/>
</dbReference>
<comment type="similarity">
    <text evidence="1 9">Belongs to the sigma-54 factor family.</text>
</comment>
<dbReference type="PANTHER" id="PTHR32248:SF4">
    <property type="entry name" value="RNA POLYMERASE SIGMA-54 FACTOR"/>
    <property type="match status" value="1"/>
</dbReference>
<dbReference type="NCBIfam" id="TIGR02395">
    <property type="entry name" value="rpoN_sigma"/>
    <property type="match status" value="1"/>
</dbReference>
<dbReference type="PANTHER" id="PTHR32248">
    <property type="entry name" value="RNA POLYMERASE SIGMA-54 FACTOR"/>
    <property type="match status" value="1"/>
</dbReference>
<proteinExistence type="inferred from homology"/>
<dbReference type="GO" id="GO:0016779">
    <property type="term" value="F:nucleotidyltransferase activity"/>
    <property type="evidence" value="ECO:0007669"/>
    <property type="project" value="UniProtKB-KW"/>
</dbReference>
<dbReference type="GO" id="GO:0000428">
    <property type="term" value="C:DNA-directed RNA polymerase complex"/>
    <property type="evidence" value="ECO:0007669"/>
    <property type="project" value="UniProtKB-KW"/>
</dbReference>
<dbReference type="InterPro" id="IPR000394">
    <property type="entry name" value="RNA_pol_sigma_54"/>
</dbReference>
<sequence>MSAMPRLELRQGQSLTMTPQLVQSIKLLQLSHAELAAYVAAELERNPLLQEGEIRADAPVSSLADFLRAKEKAQAAGARMIPGPPPSRGEPGAASTGHATGAGHGEIGREMEDTLARAASLTEHLEAQLDLATADPRLRAVGRHLIHSLDEAGYLTEDLAAIAQRLKVGREDVETALSLIQTFEPSGVGARHLAECLAIQLKDRDRLDPAMQVLLDHLHLVARQDFAALQKLCGVDREDLAGMLAELRRLEPKPGLAFTPAAIDVLVPDVLIRPLPDGGLSVELNPETLPRILLNRSYYAEVAKALRKAEDKSFLSECFQAASWLTRSLDQRAGTILKVATEIARQQENFFREGVAALRPLTLKSVAEAIGMHESTVSRVTANKAIGTERGTYPMKFFFGAATGEGAHSAKAVRHRIKQLIEAENPDGVLSDEAIAQKLKSEGIQVARRTVAKYREALRIPSSADRKRKRKVRA</sequence>